<comment type="caution">
    <text evidence="4">The sequence shown here is derived from an EMBL/GenBank/DDBJ whole genome shotgun (WGS) entry which is preliminary data.</text>
</comment>
<dbReference type="Proteomes" id="UP000604046">
    <property type="component" value="Unassembled WGS sequence"/>
</dbReference>
<evidence type="ECO:0000256" key="2">
    <source>
        <dbReference type="ARBA" id="ARBA00023043"/>
    </source>
</evidence>
<keyword evidence="2 3" id="KW-0040">ANK repeat</keyword>
<dbReference type="PANTHER" id="PTHR24198:SF165">
    <property type="entry name" value="ANKYRIN REPEAT-CONTAINING PROTEIN-RELATED"/>
    <property type="match status" value="1"/>
</dbReference>
<dbReference type="SUPFAM" id="SSF48403">
    <property type="entry name" value="Ankyrin repeat"/>
    <property type="match status" value="1"/>
</dbReference>
<dbReference type="Gene3D" id="1.25.40.20">
    <property type="entry name" value="Ankyrin repeat-containing domain"/>
    <property type="match status" value="2"/>
</dbReference>
<dbReference type="Pfam" id="PF00023">
    <property type="entry name" value="Ank"/>
    <property type="match status" value="2"/>
</dbReference>
<dbReference type="PROSITE" id="PS50297">
    <property type="entry name" value="ANK_REP_REGION"/>
    <property type="match status" value="1"/>
</dbReference>
<keyword evidence="5" id="KW-1185">Reference proteome</keyword>
<name>A0A812K2Q8_9DINO</name>
<sequence length="602" mass="66249">MAAVTYVDSSQSEFSYHARPFPMWAVSVSEVLRMKAPVQQHEELLRSGQVVLHEPEFYVLFVSHQWLGLHHPDPDGRQLQVLQEALGGCISGRLLKESDSVSRTLVGNRPASSNERRAMCNGYIWLDWFCIPQDPSQHANQQLAIKSIPSYVDACSCFMALVPPLLHASGKTCDYESWLRRGWCLAELWCTQLSSRQSLPMIAIRGPDAADFVQAVNWVYTLPHEGEFSLEADRSRIRDMLQASLQCRIAFLEAKKTHPALCRYLKGRFHDWADAEPSHTQRSEEDFLSHFGFPSLAEGLKVRDIGALACAVLSDNIPMIQRLVQAKACMRTRCKPLMNIDVLAWTPLHLAVQRGSRALPVMAELLRLKADPNSTDTLGLPLLGISRDAATVEFLVQHHADVNFQAGVSKVSPLGLSAARVSSASVISKLLELRADVNGSEARGGLGHSALVNLIWESRTLQQGGVQLAALLVRARADVNASGRATGLFRCLELGFRAAVCLGSRSSFASFHANSSSGPLGYAALGGHAPMVSLLLASRADPDLPNSRGMTPRQLADAQTQLLFECMDCMECSPEGLTDSNMQPLFCEDNANDWDEQRCFSI</sequence>
<dbReference type="EMBL" id="CAJNDS010000521">
    <property type="protein sequence ID" value="CAE7214527.1"/>
    <property type="molecule type" value="Genomic_DNA"/>
</dbReference>
<keyword evidence="1" id="KW-0677">Repeat</keyword>
<dbReference type="InterPro" id="IPR002110">
    <property type="entry name" value="Ankyrin_rpt"/>
</dbReference>
<evidence type="ECO:0000256" key="1">
    <source>
        <dbReference type="ARBA" id="ARBA00022737"/>
    </source>
</evidence>
<dbReference type="SMART" id="SM00248">
    <property type="entry name" value="ANK"/>
    <property type="match status" value="5"/>
</dbReference>
<dbReference type="PANTHER" id="PTHR24198">
    <property type="entry name" value="ANKYRIN REPEAT AND PROTEIN KINASE DOMAIN-CONTAINING PROTEIN"/>
    <property type="match status" value="1"/>
</dbReference>
<gene>
    <name evidence="4" type="primary">invs-b</name>
    <name evidence="4" type="ORF">SNAT2548_LOCUS7451</name>
</gene>
<reference evidence="4" key="1">
    <citation type="submission" date="2021-02" db="EMBL/GenBank/DDBJ databases">
        <authorList>
            <person name="Dougan E. K."/>
            <person name="Rhodes N."/>
            <person name="Thang M."/>
            <person name="Chan C."/>
        </authorList>
    </citation>
    <scope>NUCLEOTIDE SEQUENCE</scope>
</reference>
<dbReference type="AlphaFoldDB" id="A0A812K2Q8"/>
<protein>
    <submittedName>
        <fullName evidence="4">Invs-b protein</fullName>
    </submittedName>
</protein>
<evidence type="ECO:0000313" key="5">
    <source>
        <dbReference type="Proteomes" id="UP000604046"/>
    </source>
</evidence>
<feature type="repeat" description="ANK" evidence="3">
    <location>
        <begin position="343"/>
        <end position="377"/>
    </location>
</feature>
<organism evidence="4 5">
    <name type="scientific">Symbiodinium natans</name>
    <dbReference type="NCBI Taxonomy" id="878477"/>
    <lineage>
        <taxon>Eukaryota</taxon>
        <taxon>Sar</taxon>
        <taxon>Alveolata</taxon>
        <taxon>Dinophyceae</taxon>
        <taxon>Suessiales</taxon>
        <taxon>Symbiodiniaceae</taxon>
        <taxon>Symbiodinium</taxon>
    </lineage>
</organism>
<evidence type="ECO:0000256" key="3">
    <source>
        <dbReference type="PROSITE-ProRule" id="PRU00023"/>
    </source>
</evidence>
<dbReference type="OrthoDB" id="417903at2759"/>
<evidence type="ECO:0000313" key="4">
    <source>
        <dbReference type="EMBL" id="CAE7214527.1"/>
    </source>
</evidence>
<accession>A0A812K2Q8</accession>
<dbReference type="InterPro" id="IPR036770">
    <property type="entry name" value="Ankyrin_rpt-contain_sf"/>
</dbReference>
<proteinExistence type="predicted"/>
<dbReference type="PROSITE" id="PS50088">
    <property type="entry name" value="ANK_REPEAT"/>
    <property type="match status" value="1"/>
</dbReference>